<dbReference type="Pfam" id="PF01713">
    <property type="entry name" value="Smr"/>
    <property type="match status" value="1"/>
</dbReference>
<evidence type="ECO:0000259" key="2">
    <source>
        <dbReference type="PROSITE" id="PS50828"/>
    </source>
</evidence>
<name>A0ABT0PBR6_9GAMM</name>
<dbReference type="SMART" id="SM00463">
    <property type="entry name" value="SMR"/>
    <property type="match status" value="1"/>
</dbReference>
<dbReference type="EMBL" id="JAMFLX010000002">
    <property type="protein sequence ID" value="MCL6268666.1"/>
    <property type="molecule type" value="Genomic_DNA"/>
</dbReference>
<keyword evidence="4" id="KW-1185">Reference proteome</keyword>
<dbReference type="PANTHER" id="PTHR35562">
    <property type="entry name" value="DNA ENDONUCLEASE SMRA-RELATED"/>
    <property type="match status" value="1"/>
</dbReference>
<keyword evidence="3" id="KW-0255">Endonuclease</keyword>
<feature type="region of interest" description="Disordered" evidence="1">
    <location>
        <begin position="1"/>
        <end position="32"/>
    </location>
</feature>
<reference evidence="3 4" key="1">
    <citation type="submission" date="2022-05" db="EMBL/GenBank/DDBJ databases">
        <authorList>
            <person name="Park J.-S."/>
        </authorList>
    </citation>
    <scope>NUCLEOTIDE SEQUENCE [LARGE SCALE GENOMIC DNA]</scope>
    <source>
        <strain evidence="3 4">2012CJ34-2</strain>
    </source>
</reference>
<organism evidence="3 4">
    <name type="scientific">Parendozoicomonas callyspongiae</name>
    <dbReference type="NCBI Taxonomy" id="2942213"/>
    <lineage>
        <taxon>Bacteria</taxon>
        <taxon>Pseudomonadati</taxon>
        <taxon>Pseudomonadota</taxon>
        <taxon>Gammaproteobacteria</taxon>
        <taxon>Oceanospirillales</taxon>
        <taxon>Endozoicomonadaceae</taxon>
        <taxon>Parendozoicomonas</taxon>
    </lineage>
</organism>
<dbReference type="Gene3D" id="3.30.1370.110">
    <property type="match status" value="1"/>
</dbReference>
<dbReference type="SUPFAM" id="SSF160443">
    <property type="entry name" value="SMR domain-like"/>
    <property type="match status" value="1"/>
</dbReference>
<protein>
    <submittedName>
        <fullName evidence="3">Smr/MutS family endonuclease</fullName>
    </submittedName>
</protein>
<dbReference type="Proteomes" id="UP001203338">
    <property type="component" value="Unassembled WGS sequence"/>
</dbReference>
<feature type="compositionally biased region" description="Polar residues" evidence="1">
    <location>
        <begin position="22"/>
        <end position="32"/>
    </location>
</feature>
<evidence type="ECO:0000256" key="1">
    <source>
        <dbReference type="SAM" id="MobiDB-lite"/>
    </source>
</evidence>
<feature type="compositionally biased region" description="Basic and acidic residues" evidence="1">
    <location>
        <begin position="1"/>
        <end position="10"/>
    </location>
</feature>
<dbReference type="RefSeq" id="WP_249697504.1">
    <property type="nucleotide sequence ID" value="NZ_JAMFLX010000002.1"/>
</dbReference>
<dbReference type="InterPro" id="IPR002625">
    <property type="entry name" value="Smr_dom"/>
</dbReference>
<dbReference type="InterPro" id="IPR036063">
    <property type="entry name" value="Smr_dom_sf"/>
</dbReference>
<evidence type="ECO:0000313" key="3">
    <source>
        <dbReference type="EMBL" id="MCL6268666.1"/>
    </source>
</evidence>
<sequence length="183" mass="20739">MVTDDDKHLFSQEMSGVKPLKQNKSAAPTTGQKKIPEFTLRLRRRQAVEEQADIEDGLSDTHIVAIGPEEYIEHTGKGLQHKRMNKLRHGQIEVRYNLDLHGLTFEEARDMLLRFIAFSRNNHYSCVRVIHGKSHKAWHGQQDTMKSYVNAWLKQISGVLGFASCLPVDGGTGAVYILLSNSR</sequence>
<feature type="domain" description="Smr" evidence="2">
    <location>
        <begin position="98"/>
        <end position="180"/>
    </location>
</feature>
<dbReference type="PROSITE" id="PS50828">
    <property type="entry name" value="SMR"/>
    <property type="match status" value="1"/>
</dbReference>
<comment type="caution">
    <text evidence="3">The sequence shown here is derived from an EMBL/GenBank/DDBJ whole genome shotgun (WGS) entry which is preliminary data.</text>
</comment>
<dbReference type="GO" id="GO:0004519">
    <property type="term" value="F:endonuclease activity"/>
    <property type="evidence" value="ECO:0007669"/>
    <property type="project" value="UniProtKB-KW"/>
</dbReference>
<evidence type="ECO:0000313" key="4">
    <source>
        <dbReference type="Proteomes" id="UP001203338"/>
    </source>
</evidence>
<gene>
    <name evidence="3" type="ORF">M3P05_01695</name>
</gene>
<dbReference type="PANTHER" id="PTHR35562:SF2">
    <property type="entry name" value="DNA ENDONUCLEASE SMRA-RELATED"/>
    <property type="match status" value="1"/>
</dbReference>
<keyword evidence="3" id="KW-0378">Hydrolase</keyword>
<accession>A0ABT0PBR6</accession>
<keyword evidence="3" id="KW-0540">Nuclease</keyword>
<proteinExistence type="predicted"/>